<accession>A0A330LMJ8</accession>
<dbReference type="AlphaFoldDB" id="A0A330LMJ8"/>
<dbReference type="KEGG" id="mya:MORIYA_0600"/>
<keyword evidence="2" id="KW-1185">Reference proteome</keyword>
<gene>
    <name evidence="1" type="ORF">MORIYA_0600</name>
</gene>
<dbReference type="EMBL" id="LS483250">
    <property type="protein sequence ID" value="SQD77078.1"/>
    <property type="molecule type" value="Genomic_DNA"/>
</dbReference>
<reference evidence="2" key="1">
    <citation type="submission" date="2018-05" db="EMBL/GenBank/DDBJ databases">
        <authorList>
            <person name="Cea G.-C."/>
            <person name="William W."/>
        </authorList>
    </citation>
    <scope>NUCLEOTIDE SEQUENCE [LARGE SCALE GENOMIC DNA]</scope>
    <source>
        <strain evidence="2">DB21MT 5</strain>
    </source>
</reference>
<evidence type="ECO:0000313" key="2">
    <source>
        <dbReference type="Proteomes" id="UP000250163"/>
    </source>
</evidence>
<protein>
    <submittedName>
        <fullName evidence="1">Uncharacterized protein</fullName>
    </submittedName>
</protein>
<proteinExistence type="predicted"/>
<name>A0A330LMJ8_9GAMM</name>
<dbReference type="OrthoDB" id="5298444at2"/>
<organism evidence="1 2">
    <name type="scientific">Moritella yayanosii</name>
    <dbReference type="NCBI Taxonomy" id="69539"/>
    <lineage>
        <taxon>Bacteria</taxon>
        <taxon>Pseudomonadati</taxon>
        <taxon>Pseudomonadota</taxon>
        <taxon>Gammaproteobacteria</taxon>
        <taxon>Alteromonadales</taxon>
        <taxon>Moritellaceae</taxon>
        <taxon>Moritella</taxon>
    </lineage>
</organism>
<dbReference type="Proteomes" id="UP000250163">
    <property type="component" value="Chromosome MORIYA"/>
</dbReference>
<sequence length="123" mass="14606">MASQNNLQQTDIYLYLRELEKLSLIRLGQGNHFYFVVNRLIKRRSDGPMHQTLVRVNQRVIKEAISSHTGTNYPFYSASRLLSEASSKQFYQEVDNLYFRFQQQATLDQMLYPTEELKPFKTY</sequence>
<evidence type="ECO:0000313" key="1">
    <source>
        <dbReference type="EMBL" id="SQD77078.1"/>
    </source>
</evidence>